<evidence type="ECO:0000313" key="2">
    <source>
        <dbReference type="Proteomes" id="UP000714275"/>
    </source>
</evidence>
<dbReference type="Proteomes" id="UP000714275">
    <property type="component" value="Unassembled WGS sequence"/>
</dbReference>
<dbReference type="EMBL" id="JABBWD010000033">
    <property type="protein sequence ID" value="KAG1775496.1"/>
    <property type="molecule type" value="Genomic_DNA"/>
</dbReference>
<comment type="caution">
    <text evidence="1">The sequence shown here is derived from an EMBL/GenBank/DDBJ whole genome shotgun (WGS) entry which is preliminary data.</text>
</comment>
<name>A0A9P6ZTB7_9AGAM</name>
<gene>
    <name evidence="1" type="ORF">EV702DRAFT_972887</name>
</gene>
<dbReference type="AlphaFoldDB" id="A0A9P6ZTB7"/>
<sequence length="306" mass="34253">MPVTAPSRKFIDLIYQSSSGWANWNPPIEIKVGDYGNIDKESGQLDVEGNIYDPEFQTSLNNQGLKINLSEPSCQPQTGGVDEDMITSSSGVKQADFSVNPEVSLLNLASASLKAEFHFQEGKRGAVLVMVKPQQEFIPLGKVLTLVHKATELHDKYLVTSRFTCPGYCIYLSDTSGEKIALALTASAPIPATVGLTAGGTASMDWWTNAQVAFLRKALDKAGQYRYTPLYTLKRRRNNWIQRVFRNGGEEEEEEEVTMTEDHLWPDCTPPWQQLDEDGIEDSVWEDVRRFYSLLMSWLMISLSDG</sequence>
<dbReference type="OrthoDB" id="3255261at2759"/>
<evidence type="ECO:0000313" key="1">
    <source>
        <dbReference type="EMBL" id="KAG1775496.1"/>
    </source>
</evidence>
<accession>A0A9P6ZTB7</accession>
<organism evidence="1 2">
    <name type="scientific">Suillus placidus</name>
    <dbReference type="NCBI Taxonomy" id="48579"/>
    <lineage>
        <taxon>Eukaryota</taxon>
        <taxon>Fungi</taxon>
        <taxon>Dikarya</taxon>
        <taxon>Basidiomycota</taxon>
        <taxon>Agaricomycotina</taxon>
        <taxon>Agaricomycetes</taxon>
        <taxon>Agaricomycetidae</taxon>
        <taxon>Boletales</taxon>
        <taxon>Suillineae</taxon>
        <taxon>Suillaceae</taxon>
        <taxon>Suillus</taxon>
    </lineage>
</organism>
<protein>
    <submittedName>
        <fullName evidence="1">Uncharacterized protein</fullName>
    </submittedName>
</protein>
<reference evidence="1" key="1">
    <citation type="journal article" date="2020" name="New Phytol.">
        <title>Comparative genomics reveals dynamic genome evolution in host specialist ectomycorrhizal fungi.</title>
        <authorList>
            <person name="Lofgren L.A."/>
            <person name="Nguyen N.H."/>
            <person name="Vilgalys R."/>
            <person name="Ruytinx J."/>
            <person name="Liao H.L."/>
            <person name="Branco S."/>
            <person name="Kuo A."/>
            <person name="LaButti K."/>
            <person name="Lipzen A."/>
            <person name="Andreopoulos W."/>
            <person name="Pangilinan J."/>
            <person name="Riley R."/>
            <person name="Hundley H."/>
            <person name="Na H."/>
            <person name="Barry K."/>
            <person name="Grigoriev I.V."/>
            <person name="Stajich J.E."/>
            <person name="Kennedy P.G."/>
        </authorList>
    </citation>
    <scope>NUCLEOTIDE SEQUENCE</scope>
    <source>
        <strain evidence="1">DOB743</strain>
    </source>
</reference>
<proteinExistence type="predicted"/>
<keyword evidence="2" id="KW-1185">Reference proteome</keyword>